<keyword evidence="3" id="KW-0677">Repeat</keyword>
<comment type="subcellular location">
    <subcellularLocation>
        <location evidence="1">Cytoplasm</location>
        <location evidence="1">Cytoskeleton</location>
    </subcellularLocation>
</comment>
<feature type="domain" description="TOG" evidence="8">
    <location>
        <begin position="2"/>
        <end position="237"/>
    </location>
</feature>
<evidence type="ECO:0000256" key="4">
    <source>
        <dbReference type="ARBA" id="ARBA00023212"/>
    </source>
</evidence>
<feature type="compositionally biased region" description="Low complexity" evidence="7">
    <location>
        <begin position="1674"/>
        <end position="1692"/>
    </location>
</feature>
<reference evidence="9 10" key="1">
    <citation type="submission" date="2024-01" db="EMBL/GenBank/DDBJ databases">
        <title>Comparative genomics of Cryptococcus and Kwoniella reveals pathogenesis evolution and contrasting modes of karyotype evolution via chromosome fusion or intercentromeric recombination.</title>
        <authorList>
            <person name="Coelho M.A."/>
            <person name="David-Palma M."/>
            <person name="Shea T."/>
            <person name="Bowers K."/>
            <person name="McGinley-Smith S."/>
            <person name="Mohammad A.W."/>
            <person name="Gnirke A."/>
            <person name="Yurkov A.M."/>
            <person name="Nowrousian M."/>
            <person name="Sun S."/>
            <person name="Cuomo C.A."/>
            <person name="Heitman J."/>
        </authorList>
    </citation>
    <scope>NUCLEOTIDE SEQUENCE [LARGE SCALE GENOMIC DNA]</scope>
    <source>
        <strain evidence="9 10">CBS 6074</strain>
    </source>
</reference>
<keyword evidence="10" id="KW-1185">Reference proteome</keyword>
<dbReference type="Pfam" id="PF21041">
    <property type="entry name" value="XMAP215_CLASP_TOG"/>
    <property type="match status" value="4"/>
</dbReference>
<accession>A0AAX4K020</accession>
<dbReference type="GO" id="GO:0061863">
    <property type="term" value="F:microtubule plus end polymerase"/>
    <property type="evidence" value="ECO:0007669"/>
    <property type="project" value="InterPro"/>
</dbReference>
<feature type="compositionally biased region" description="Low complexity" evidence="7">
    <location>
        <begin position="1160"/>
        <end position="1189"/>
    </location>
</feature>
<sequence>MDGEPPQEEDFSQIPLVERSQHKNWKARLSAYTDVIAKSAKTASDTDPFFRPFVSDGALLKKWCLDSNVVAQEKGIEAVLAIVQYSGETSAKIRPEVVPAIVDKALGSARAGTKKKGIDLCAMFVEVENGGEGVMEDVMAGFGAKLPKAVAGSVTCIKEIIELFGVPALGNIKPLLKSLSKIFGHSDKNVRAEGTTLTIILYTYLGPALLPALADLKPVQMTELQKTFDSMDAEGKGAGTGKPTRYTRKTQREREAAEAAGGGDEEGLDAGESEAPAAIDPKSLLDPVNALALFPSDLMDRLGSSKWKDRLESLEECTKVLVQPQNASISDSNVDSYGPLAQLLGTKCKSDANVNVVIEASKVIEGLAKGMGKPFGRFRSTIMPGVMDRLKERKANVTEALGRALDALFTTTTFSDIVEDILPNMKSKNPQVKEGTLKFLHRSLQTTTEAPGKDSIKPIAEALVTLLGDSAEPVRTTAAECLGTMMKILGERVFNPFIEGVGELQMAKVKDAFARAEIKYKAGGAKPAAKAPGAAKPPALAAKKAPPKPAPSGSPPIKASGKFNVDELLDDFSAPPAKAPPARFARPGAVKPAASASAPPASPKPPATSTIKRLPPSAAAGPSKPAPKPASKPVAAASSSKAGSSKSLAASPSEPVKYRYSPEEALAIASDTIPSDYHTKLADGAWKVRLEAAEEMVKWVGEEDGAEKVESEVMMRFLAKTPGWGEKNFQVSGKLYQVMGIMAEKSPSFNKPSAAIVIGHLTDKLGDMKLKKPAGDTLTIFAEKTSLAFVLAQGYEPMTKQKAPKAQADALTWIKQQLIDFGIAGIPLRDMIGFVKNALGSPNALVRKSATEVLVTVRIAVGADISGFLEDLNPQLLNTINSEFDKVSSSTPPEPTKTQVDLQEAAPGAGGSGKGGKGGAGADPLDDLIPRQDLDKLVSSSSVIQDSKSDAWKTRKEAFEALSAVLEVKSNNRLKPNMGEIGGVLKKAMADTNLSVKMLALGIISKIATGMGQPFEKYQRLLVAPVASVCADQKAPTRAAATAALTAMADATGGLDSMYAGLGSSLESTNPLLRATVLGWLAARVKEEPPSPNADMSPLAGPIITCLEDRNGDVRKGATAVLPFVVASAGYDFVMDQTSRLKPASKSTIVPLINNARSNAPASGSAPSNAAPAAPAASASRGAATPAASRVAKSSTGLRSAPGSPAPASIPSMPKPSAVPARSMAMKALSSVPTSRAIPSHTSNDDRPTGLPKSRMALPRPASSASHTPSIASSAAASTSKTLPFLNNESAPRASRIKRDTTRWLLDPSPKASSDLGEYLQHQMEPQVSPELFSSLFSKDHRAEEDYMAALSTMSDFYDVTAPSSLALEEDEIQSIQLANVDLALKYAALKLLGNNTQLANRCLELLSNIVELMPKYNERFSDTEAKLFVPALVFKLGDTKFGPKLAPIFESLDKVIAGSQVIALLVQYGLEDKSAGKTCKNESLALIEKAYKKRGSILRTREDRGFYETIARCISDSGTRNAALSVMALLQLQGESRSLAAVVEAMPQSSKDMLANRRSTMAASKSGIPNPLVAKVSTDSIPEGSPRLNRLASPRVNQVPRGITVDSPRTAASPASRLPRSGIDSPSQHRTMPAPSGLPRPESIPAPAQISTAATSRPQRPTRDVFGNTNGRSAALQPLSRPPSSSAPRSSGPDVIKTINEIRNDDLDKCVDALKIIQHLLSTSPELLIDNVETFSDTLMDQFEFAFTPPENLRENPKYFRVVKHLIQTFSGMSSNQELMKRLSFSQLYNVLNCLSLRLVQTDKLGGAISDMSRFFNLVLIQCLSTPDRLLVFQVMFKLLLDLTKDFSINRVLAGDSEQANHPDLVIKCLWKRCKILDDDFKNKRIKPGPLLAVLEEFLQGVGPSEYRKRAQENIALGDMPLRTVKTIIQKMLVYTQESNLEVYDILLNQFGDHAASTIVYTYVFRLAGKSASATATSEAGSERSTKPISRARSPLLPVSENDRPASSSSHVTSTSIPSERPPSSANTPTLESAPSPPAREETEAERLVKNLRSENQAKSLDGLYAFIKSRPDAEDEVNAAIAAHLTPTFQTYVRRMIEQRKNNDNPSPARGGVTSPIRSPSRPESMPPSLKPLNSNASNSNGTGVQQKNGPRPSSLALNVDKNLPLDDQLAQYKNLFRNQAVNNLNTSSRDNSASPPPSSRQSLQSNEVSDEVLGGAGVASNGVRAPRASDVD</sequence>
<feature type="compositionally biased region" description="Low complexity" evidence="7">
    <location>
        <begin position="2008"/>
        <end position="2020"/>
    </location>
</feature>
<feature type="compositionally biased region" description="Polar residues" evidence="7">
    <location>
        <begin position="1650"/>
        <end position="1660"/>
    </location>
</feature>
<dbReference type="GO" id="GO:0044732">
    <property type="term" value="C:mitotic spindle pole body"/>
    <property type="evidence" value="ECO:0007669"/>
    <property type="project" value="UniProtKB-ARBA"/>
</dbReference>
<dbReference type="PROSITE" id="PS50077">
    <property type="entry name" value="HEAT_REPEAT"/>
    <property type="match status" value="1"/>
</dbReference>
<feature type="domain" description="TOG" evidence="8">
    <location>
        <begin position="283"/>
        <end position="526"/>
    </location>
</feature>
<comment type="similarity">
    <text evidence="5">Belongs to the TOG/XMAP215 family.</text>
</comment>
<dbReference type="GeneID" id="91096063"/>
<feature type="compositionally biased region" description="Low complexity" evidence="7">
    <location>
        <begin position="1200"/>
        <end position="1218"/>
    </location>
</feature>
<feature type="repeat" description="HEAT" evidence="6">
    <location>
        <begin position="459"/>
        <end position="497"/>
    </location>
</feature>
<dbReference type="GO" id="GO:0051010">
    <property type="term" value="F:microtubule plus-end binding"/>
    <property type="evidence" value="ECO:0007669"/>
    <property type="project" value="InterPro"/>
</dbReference>
<feature type="region of interest" description="Disordered" evidence="7">
    <location>
        <begin position="230"/>
        <end position="271"/>
    </location>
</feature>
<dbReference type="GO" id="GO:0000022">
    <property type="term" value="P:mitotic spindle elongation"/>
    <property type="evidence" value="ECO:0007669"/>
    <property type="project" value="UniProtKB-ARBA"/>
</dbReference>
<evidence type="ECO:0000313" key="9">
    <source>
        <dbReference type="EMBL" id="WWC90458.1"/>
    </source>
</evidence>
<evidence type="ECO:0000256" key="2">
    <source>
        <dbReference type="ARBA" id="ARBA00022490"/>
    </source>
</evidence>
<dbReference type="GO" id="GO:1990571">
    <property type="term" value="P:meiotic centromere clustering"/>
    <property type="evidence" value="ECO:0007669"/>
    <property type="project" value="UniProtKB-ARBA"/>
</dbReference>
<feature type="region of interest" description="Disordered" evidence="7">
    <location>
        <begin position="2102"/>
        <end position="2161"/>
    </location>
</feature>
<feature type="compositionally biased region" description="Low complexity" evidence="7">
    <location>
        <begin position="607"/>
        <end position="623"/>
    </location>
</feature>
<feature type="compositionally biased region" description="Low complexity" evidence="7">
    <location>
        <begin position="524"/>
        <end position="544"/>
    </location>
</feature>
<feature type="region of interest" description="Disordered" evidence="7">
    <location>
        <begin position="524"/>
        <end position="655"/>
    </location>
</feature>
<gene>
    <name evidence="9" type="ORF">L201_005393</name>
</gene>
<evidence type="ECO:0000256" key="6">
    <source>
        <dbReference type="PROSITE-ProRule" id="PRU00103"/>
    </source>
</evidence>
<feature type="region of interest" description="Disordered" evidence="7">
    <location>
        <begin position="1563"/>
        <end position="1695"/>
    </location>
</feature>
<dbReference type="InterPro" id="IPR034085">
    <property type="entry name" value="TOG"/>
</dbReference>
<dbReference type="GO" id="GO:0005881">
    <property type="term" value="C:cytoplasmic microtubule"/>
    <property type="evidence" value="ECO:0007669"/>
    <property type="project" value="UniProtKB-ARBA"/>
</dbReference>
<dbReference type="GO" id="GO:0099070">
    <property type="term" value="C:static microtubule bundle"/>
    <property type="evidence" value="ECO:0007669"/>
    <property type="project" value="UniProtKB-ARBA"/>
</dbReference>
<dbReference type="GO" id="GO:0046785">
    <property type="term" value="P:microtubule polymerization"/>
    <property type="evidence" value="ECO:0007669"/>
    <property type="project" value="InterPro"/>
</dbReference>
<feature type="region of interest" description="Disordered" evidence="7">
    <location>
        <begin position="2183"/>
        <end position="2235"/>
    </location>
</feature>
<feature type="compositionally biased region" description="Basic and acidic residues" evidence="7">
    <location>
        <begin position="2040"/>
        <end position="2054"/>
    </location>
</feature>
<feature type="compositionally biased region" description="Polar residues" evidence="7">
    <location>
        <begin position="1281"/>
        <end position="1290"/>
    </location>
</feature>
<dbReference type="InterPro" id="IPR021133">
    <property type="entry name" value="HEAT_type_2"/>
</dbReference>
<feature type="domain" description="TOG" evidence="8">
    <location>
        <begin position="927"/>
        <end position="1162"/>
    </location>
</feature>
<keyword evidence="2" id="KW-0963">Cytoplasm</keyword>
<feature type="domain" description="TOG" evidence="8">
    <location>
        <begin position="1318"/>
        <end position="1568"/>
    </location>
</feature>
<feature type="compositionally biased region" description="Low complexity" evidence="7">
    <location>
        <begin position="574"/>
        <end position="599"/>
    </location>
</feature>
<feature type="region of interest" description="Disordered" evidence="7">
    <location>
        <begin position="1975"/>
        <end position="2055"/>
    </location>
</feature>
<feature type="compositionally biased region" description="Low complexity" evidence="7">
    <location>
        <begin position="2117"/>
        <end position="2126"/>
    </location>
</feature>
<dbReference type="GO" id="GO:1990498">
    <property type="term" value="C:mitotic spindle microtubule"/>
    <property type="evidence" value="ECO:0007669"/>
    <property type="project" value="UniProtKB-ARBA"/>
</dbReference>
<evidence type="ECO:0000256" key="1">
    <source>
        <dbReference type="ARBA" id="ARBA00004245"/>
    </source>
</evidence>
<evidence type="ECO:0000256" key="5">
    <source>
        <dbReference type="ARBA" id="ARBA00025722"/>
    </source>
</evidence>
<feature type="compositionally biased region" description="Polar residues" evidence="7">
    <location>
        <begin position="2183"/>
        <end position="2194"/>
    </location>
</feature>
<feature type="compositionally biased region" description="Polar residues" evidence="7">
    <location>
        <begin position="2023"/>
        <end position="2034"/>
    </location>
</feature>
<keyword evidence="4" id="KW-0206">Cytoskeleton</keyword>
<evidence type="ECO:0000256" key="3">
    <source>
        <dbReference type="ARBA" id="ARBA00022737"/>
    </source>
</evidence>
<feature type="region of interest" description="Disordered" evidence="7">
    <location>
        <begin position="885"/>
        <end position="926"/>
    </location>
</feature>
<dbReference type="InterPro" id="IPR011989">
    <property type="entry name" value="ARM-like"/>
</dbReference>
<dbReference type="Gene3D" id="1.25.10.10">
    <property type="entry name" value="Leucine-rich Repeat Variant"/>
    <property type="match status" value="5"/>
</dbReference>
<evidence type="ECO:0000313" key="10">
    <source>
        <dbReference type="Proteomes" id="UP001355207"/>
    </source>
</evidence>
<proteinExistence type="inferred from homology"/>
<evidence type="ECO:0000259" key="8">
    <source>
        <dbReference type="SMART" id="SM01349"/>
    </source>
</evidence>
<feature type="compositionally biased region" description="Low complexity" evidence="7">
    <location>
        <begin position="1261"/>
        <end position="1280"/>
    </location>
</feature>
<dbReference type="InterPro" id="IPR048491">
    <property type="entry name" value="XMAP215_CLASP_TOG"/>
</dbReference>
<dbReference type="InterPro" id="IPR016024">
    <property type="entry name" value="ARM-type_fold"/>
</dbReference>
<dbReference type="FunFam" id="1.25.10.10:FF:000019">
    <property type="entry name" value="Cytoskeleton-associated protein 5"/>
    <property type="match status" value="1"/>
</dbReference>
<feature type="compositionally biased region" description="Low complexity" evidence="7">
    <location>
        <begin position="631"/>
        <end position="653"/>
    </location>
</feature>
<dbReference type="SMART" id="SM01349">
    <property type="entry name" value="TOG"/>
    <property type="match status" value="5"/>
</dbReference>
<dbReference type="GO" id="GO:0030951">
    <property type="term" value="P:establishment or maintenance of microtubule cytoskeleton polarity"/>
    <property type="evidence" value="ECO:0007669"/>
    <property type="project" value="InterPro"/>
</dbReference>
<name>A0AAX4K020_9TREE</name>
<feature type="compositionally biased region" description="Gly residues" evidence="7">
    <location>
        <begin position="908"/>
        <end position="921"/>
    </location>
</feature>
<dbReference type="InterPro" id="IPR045110">
    <property type="entry name" value="XMAP215"/>
</dbReference>
<protein>
    <recommendedName>
        <fullName evidence="8">TOG domain-containing protein</fullName>
    </recommendedName>
</protein>
<feature type="compositionally biased region" description="Polar residues" evidence="7">
    <location>
        <begin position="2134"/>
        <end position="2151"/>
    </location>
</feature>
<feature type="domain" description="TOG" evidence="8">
    <location>
        <begin position="659"/>
        <end position="893"/>
    </location>
</feature>
<dbReference type="RefSeq" id="XP_066077221.1">
    <property type="nucleotide sequence ID" value="XM_066221124.1"/>
</dbReference>
<dbReference type="PANTHER" id="PTHR12609">
    <property type="entry name" value="MICROTUBULE ASSOCIATED PROTEIN XMAP215"/>
    <property type="match status" value="1"/>
</dbReference>
<dbReference type="Proteomes" id="UP001355207">
    <property type="component" value="Chromosome 7"/>
</dbReference>
<dbReference type="FunFam" id="1.25.10.10:FF:000068">
    <property type="entry name" value="cytoskeleton-associated protein 5 isoform X1"/>
    <property type="match status" value="1"/>
</dbReference>
<dbReference type="EMBL" id="CP144104">
    <property type="protein sequence ID" value="WWC90458.1"/>
    <property type="molecule type" value="Genomic_DNA"/>
</dbReference>
<feature type="region of interest" description="Disordered" evidence="7">
    <location>
        <begin position="1160"/>
        <end position="1294"/>
    </location>
</feature>
<dbReference type="SUPFAM" id="SSF48371">
    <property type="entry name" value="ARM repeat"/>
    <property type="match status" value="2"/>
</dbReference>
<organism evidence="9 10">
    <name type="scientific">Kwoniella dendrophila CBS 6074</name>
    <dbReference type="NCBI Taxonomy" id="1295534"/>
    <lineage>
        <taxon>Eukaryota</taxon>
        <taxon>Fungi</taxon>
        <taxon>Dikarya</taxon>
        <taxon>Basidiomycota</taxon>
        <taxon>Agaricomycotina</taxon>
        <taxon>Tremellomycetes</taxon>
        <taxon>Tremellales</taxon>
        <taxon>Cryptococcaceae</taxon>
        <taxon>Kwoniella</taxon>
    </lineage>
</organism>
<evidence type="ECO:0000256" key="7">
    <source>
        <dbReference type="SAM" id="MobiDB-lite"/>
    </source>
</evidence>
<dbReference type="GO" id="GO:0051315">
    <property type="term" value="P:attachment of mitotic spindle microtubules to kinetochore"/>
    <property type="evidence" value="ECO:0007669"/>
    <property type="project" value="UniProtKB-ARBA"/>
</dbReference>
<feature type="compositionally biased region" description="Polar residues" evidence="7">
    <location>
        <begin position="885"/>
        <end position="901"/>
    </location>
</feature>